<proteinExistence type="predicted"/>
<reference evidence="2 3" key="1">
    <citation type="journal article" date="2020" name="Nature">
        <title>Isolation of an archaeon at the prokaryote-eukaryote interface.</title>
        <authorList>
            <person name="Imachi H."/>
            <person name="Nobu M.K."/>
            <person name="Nakahara N."/>
            <person name="Morono Y."/>
            <person name="Ogawara M."/>
            <person name="Takaki Y."/>
            <person name="Takano Y."/>
            <person name="Uematsu K."/>
            <person name="Ikuta T."/>
            <person name="Ito M."/>
            <person name="Matsui Y."/>
            <person name="Miyazaki M."/>
            <person name="Murata K."/>
            <person name="Saito Y."/>
            <person name="Sakai S."/>
            <person name="Song C."/>
            <person name="Tasumi E."/>
            <person name="Yamanaka Y."/>
            <person name="Yamaguchi T."/>
            <person name="Kamagata Y."/>
            <person name="Tamaki H."/>
            <person name="Takai K."/>
        </authorList>
    </citation>
    <scope>NUCLEOTIDE SEQUENCE [LARGE SCALE GENOMIC DNA]</scope>
    <source>
        <strain evidence="2 3">MK-D1</strain>
    </source>
</reference>
<dbReference type="RefSeq" id="WP_147662918.1">
    <property type="nucleotide sequence ID" value="NZ_CP042905.2"/>
</dbReference>
<dbReference type="InterPro" id="IPR013132">
    <property type="entry name" value="PseI/NeuA/B-like_N"/>
</dbReference>
<dbReference type="Pfam" id="PF08666">
    <property type="entry name" value="SAF"/>
    <property type="match status" value="1"/>
</dbReference>
<dbReference type="InterPro" id="IPR051690">
    <property type="entry name" value="PseI-like"/>
</dbReference>
<dbReference type="InterPro" id="IPR036732">
    <property type="entry name" value="AFP_Neu5c_C_sf"/>
</dbReference>
<evidence type="ECO:0000313" key="3">
    <source>
        <dbReference type="Proteomes" id="UP000321408"/>
    </source>
</evidence>
<gene>
    <name evidence="2" type="primary">pseI</name>
    <name evidence="2" type="ORF">DSAG12_01856</name>
</gene>
<feature type="domain" description="AFP-like" evidence="1">
    <location>
        <begin position="293"/>
        <end position="349"/>
    </location>
</feature>
<dbReference type="GO" id="GO:0016051">
    <property type="term" value="P:carbohydrate biosynthetic process"/>
    <property type="evidence" value="ECO:0007669"/>
    <property type="project" value="InterPro"/>
</dbReference>
<dbReference type="GO" id="GO:0047444">
    <property type="term" value="F:N-acylneuraminate-9-phosphate synthase activity"/>
    <property type="evidence" value="ECO:0007669"/>
    <property type="project" value="TreeGrafter"/>
</dbReference>
<accession>A0A5B9D9T3</accession>
<keyword evidence="3" id="KW-1185">Reference proteome</keyword>
<sequence>MKNSFKVGNNIIGEGHSSYIIAEMSANHGGSYQKAIEIIHAAAKAGADCIKLQTYTAETMTLDSNKKYFQLSSGAWKGQYLYNLYQQAHTPWKWQSDLKKEAEKVGIDFFSTPFDISAVDFLESINIEFYKIASFELNDLPLIKYIAEKGKPIIISTGMATLGEIEEALNVIKQQKNDQVCLLKCSSTYPAVSENLNLKTILALKKMFNLPIGFSDHSMGDVAAITAVVLGANVIEKHFCLTREFKTPDSFFSMEPHEFKEMVNNIRLAEKAIGKISFDLSSQEKMNRAKRRSIFISKDIEKGEIITSKNIKIIRPADGLAPKYYNDVLNKKTRYKLTKGLPLSWEMLE</sequence>
<dbReference type="SMART" id="SM00858">
    <property type="entry name" value="SAF"/>
    <property type="match status" value="1"/>
</dbReference>
<dbReference type="EC" id="2.5.1.97" evidence="2"/>
<name>A0A5B9D9T3_9ARCH</name>
<dbReference type="EMBL" id="CP042905">
    <property type="protein sequence ID" value="QEE16028.1"/>
    <property type="molecule type" value="Genomic_DNA"/>
</dbReference>
<dbReference type="InterPro" id="IPR057736">
    <property type="entry name" value="SAF_PseI/NeuA/NeuB"/>
</dbReference>
<dbReference type="InterPro" id="IPR020030">
    <property type="entry name" value="Pseudaminic_synth_PseI"/>
</dbReference>
<dbReference type="SUPFAM" id="SSF51269">
    <property type="entry name" value="AFP III-like domain"/>
    <property type="match status" value="1"/>
</dbReference>
<dbReference type="AlphaFoldDB" id="A0A5B9D9T3"/>
<dbReference type="PROSITE" id="PS50844">
    <property type="entry name" value="AFP_LIKE"/>
    <property type="match status" value="1"/>
</dbReference>
<dbReference type="PANTHER" id="PTHR42966">
    <property type="entry name" value="N-ACETYLNEURAMINATE SYNTHASE"/>
    <property type="match status" value="1"/>
</dbReference>
<dbReference type="NCBIfam" id="TIGR03586">
    <property type="entry name" value="PseI"/>
    <property type="match status" value="1"/>
</dbReference>
<evidence type="ECO:0000313" key="2">
    <source>
        <dbReference type="EMBL" id="QEE16028.1"/>
    </source>
</evidence>
<dbReference type="InterPro" id="IPR013974">
    <property type="entry name" value="SAF"/>
</dbReference>
<protein>
    <submittedName>
        <fullName evidence="2">Pseudaminic acid synthase</fullName>
        <ecNumber evidence="2">2.5.1.97</ecNumber>
    </submittedName>
</protein>
<dbReference type="PANTHER" id="PTHR42966:SF2">
    <property type="entry name" value="PSEUDAMINIC ACID SYNTHASE"/>
    <property type="match status" value="1"/>
</dbReference>
<dbReference type="InterPro" id="IPR006190">
    <property type="entry name" value="SAF_AFP_Neu5Ac"/>
</dbReference>
<keyword evidence="2" id="KW-0808">Transferase</keyword>
<dbReference type="GeneID" id="41329849"/>
<dbReference type="Gene3D" id="3.20.20.70">
    <property type="entry name" value="Aldolase class I"/>
    <property type="match status" value="1"/>
</dbReference>
<reference evidence="2 3" key="2">
    <citation type="journal article" date="2024" name="Int. J. Syst. Evol. Microbiol.">
        <title>Promethearchaeum syntrophicum gen. nov., sp. nov., an anaerobic, obligately syntrophic archaeon, the first isolate of the lineage 'Asgard' archaea, and proposal of the new archaeal phylum Promethearchaeota phyl. nov. and kingdom Promethearchaeati regn. nov.</title>
        <authorList>
            <person name="Imachi H."/>
            <person name="Nobu M.K."/>
            <person name="Kato S."/>
            <person name="Takaki Y."/>
            <person name="Miyazaki M."/>
            <person name="Miyata M."/>
            <person name="Ogawara M."/>
            <person name="Saito Y."/>
            <person name="Sakai S."/>
            <person name="Tahara Y.O."/>
            <person name="Takano Y."/>
            <person name="Tasumi E."/>
            <person name="Uematsu K."/>
            <person name="Yoshimura T."/>
            <person name="Itoh T."/>
            <person name="Ohkuma M."/>
            <person name="Takai K."/>
        </authorList>
    </citation>
    <scope>NUCLEOTIDE SEQUENCE [LARGE SCALE GENOMIC DNA]</scope>
    <source>
        <strain evidence="2 3">MK-D1</strain>
    </source>
</reference>
<dbReference type="OrthoDB" id="112404at2157"/>
<dbReference type="KEGG" id="psyt:DSAG12_01856"/>
<organism evidence="2 3">
    <name type="scientific">Promethearchaeum syntrophicum</name>
    <dbReference type="NCBI Taxonomy" id="2594042"/>
    <lineage>
        <taxon>Archaea</taxon>
        <taxon>Promethearchaeati</taxon>
        <taxon>Promethearchaeota</taxon>
        <taxon>Promethearchaeia</taxon>
        <taxon>Promethearchaeales</taxon>
        <taxon>Promethearchaeaceae</taxon>
        <taxon>Promethearchaeum</taxon>
    </lineage>
</organism>
<dbReference type="Pfam" id="PF03102">
    <property type="entry name" value="NeuB"/>
    <property type="match status" value="1"/>
</dbReference>
<dbReference type="SUPFAM" id="SSF51569">
    <property type="entry name" value="Aldolase"/>
    <property type="match status" value="1"/>
</dbReference>
<dbReference type="CDD" id="cd11615">
    <property type="entry name" value="SAF_NeuB_like"/>
    <property type="match status" value="1"/>
</dbReference>
<evidence type="ECO:0000259" key="1">
    <source>
        <dbReference type="PROSITE" id="PS50844"/>
    </source>
</evidence>
<dbReference type="InterPro" id="IPR013785">
    <property type="entry name" value="Aldolase_TIM"/>
</dbReference>
<dbReference type="Proteomes" id="UP000321408">
    <property type="component" value="Chromosome"/>
</dbReference>
<dbReference type="Gene3D" id="3.90.1210.10">
    <property type="entry name" value="Antifreeze-like/N-acetylneuraminic acid synthase C-terminal domain"/>
    <property type="match status" value="1"/>
</dbReference>